<dbReference type="Gene3D" id="3.40.50.1820">
    <property type="entry name" value="alpha/beta hydrolase"/>
    <property type="match status" value="1"/>
</dbReference>
<accession>A0AAD2AUW5</accession>
<dbReference type="EMBL" id="CATWAF010000002">
    <property type="protein sequence ID" value="CAJ0691801.1"/>
    <property type="molecule type" value="Genomic_DNA"/>
</dbReference>
<feature type="transmembrane region" description="Helical" evidence="2">
    <location>
        <begin position="29"/>
        <end position="54"/>
    </location>
</feature>
<name>A0AAD2AUW5_9RALS</name>
<evidence type="ECO:0000256" key="2">
    <source>
        <dbReference type="SAM" id="Phobius"/>
    </source>
</evidence>
<evidence type="ECO:0000313" key="4">
    <source>
        <dbReference type="Proteomes" id="UP001189915"/>
    </source>
</evidence>
<organism evidence="3 4">
    <name type="scientific">Ralstonia wenshanensis</name>
    <dbReference type="NCBI Taxonomy" id="2842456"/>
    <lineage>
        <taxon>Bacteria</taxon>
        <taxon>Pseudomonadati</taxon>
        <taxon>Pseudomonadota</taxon>
        <taxon>Betaproteobacteria</taxon>
        <taxon>Burkholderiales</taxon>
        <taxon>Burkholderiaceae</taxon>
        <taxon>Ralstonia</taxon>
    </lineage>
</organism>
<dbReference type="InterPro" id="IPR029058">
    <property type="entry name" value="AB_hydrolase_fold"/>
</dbReference>
<feature type="region of interest" description="Disordered" evidence="1">
    <location>
        <begin position="327"/>
        <end position="347"/>
    </location>
</feature>
<keyword evidence="4" id="KW-1185">Reference proteome</keyword>
<keyword evidence="2" id="KW-0812">Transmembrane</keyword>
<dbReference type="Proteomes" id="UP001189915">
    <property type="component" value="Unassembled WGS sequence"/>
</dbReference>
<evidence type="ECO:0000256" key="1">
    <source>
        <dbReference type="SAM" id="MobiDB-lite"/>
    </source>
</evidence>
<reference evidence="3 4" key="1">
    <citation type="submission" date="2023-07" db="EMBL/GenBank/DDBJ databases">
        <authorList>
            <person name="Peeters C."/>
        </authorList>
    </citation>
    <scope>NUCLEOTIDE SEQUENCE [LARGE SCALE GENOMIC DNA]</scope>
    <source>
        <strain evidence="3 4">LMG 18091</strain>
    </source>
</reference>
<protein>
    <recommendedName>
        <fullName evidence="5">Alpha/beta hydrolase</fullName>
    </recommendedName>
</protein>
<proteinExistence type="predicted"/>
<evidence type="ECO:0000313" key="3">
    <source>
        <dbReference type="EMBL" id="CAJ0691801.1"/>
    </source>
</evidence>
<keyword evidence="2" id="KW-0472">Membrane</keyword>
<dbReference type="SUPFAM" id="SSF53474">
    <property type="entry name" value="alpha/beta-Hydrolases"/>
    <property type="match status" value="1"/>
</dbReference>
<evidence type="ECO:0008006" key="5">
    <source>
        <dbReference type="Google" id="ProtNLM"/>
    </source>
</evidence>
<sequence>MAGRCFAVCSDPVTFRQHGYCPRMVWKRWLLPLGVIVLAGLYLILPAILLRWHLDQLVFTSSRSATTHEAQRFETSVGVDTTVLIRRYGAPSGRCAYFFPGQHGGMGTYERTLFPFLLESGTTIYAISYPGQDGARGRSHLVQLPDQVETAIRFVARTAGCEAGQRIFVGRSFGATVALLEAERLHPEGVIVDGLGADLAVVVRAWIARHTIFWGWQFLPIERILAAQRYAVGPMLTKLAPTPVAVFQGAADTVTPFSAAQAVASRHANVMFYPVAGGRHENSYVLARTAYLEVLHRMLASPRTHVVEHLALSNRSISATYRAPLNRPHRQSDRALLGQKGDAGMRC</sequence>
<comment type="caution">
    <text evidence="3">The sequence shown here is derived from an EMBL/GenBank/DDBJ whole genome shotgun (WGS) entry which is preliminary data.</text>
</comment>
<gene>
    <name evidence="3" type="ORF">LMG18091_01508</name>
</gene>
<dbReference type="AlphaFoldDB" id="A0AAD2AUW5"/>
<keyword evidence="2" id="KW-1133">Transmembrane helix</keyword>